<evidence type="ECO:0008006" key="3">
    <source>
        <dbReference type="Google" id="ProtNLM"/>
    </source>
</evidence>
<name>A0ABW1AN82_9RHOO</name>
<dbReference type="CDD" id="cd20297">
    <property type="entry name" value="cupin_HQDO_small"/>
    <property type="match status" value="1"/>
</dbReference>
<gene>
    <name evidence="1" type="ORF">ACFPTN_03755</name>
</gene>
<organism evidence="1 2">
    <name type="scientific">Thauera sinica</name>
    <dbReference type="NCBI Taxonomy" id="2665146"/>
    <lineage>
        <taxon>Bacteria</taxon>
        <taxon>Pseudomonadati</taxon>
        <taxon>Pseudomonadota</taxon>
        <taxon>Betaproteobacteria</taxon>
        <taxon>Rhodocyclales</taxon>
        <taxon>Zoogloeaceae</taxon>
        <taxon>Thauera</taxon>
    </lineage>
</organism>
<proteinExistence type="predicted"/>
<dbReference type="InterPro" id="IPR014710">
    <property type="entry name" value="RmlC-like_jellyroll"/>
</dbReference>
<dbReference type="Proteomes" id="UP001595974">
    <property type="component" value="Unassembled WGS sequence"/>
</dbReference>
<accession>A0ABW1AN82</accession>
<evidence type="ECO:0000313" key="2">
    <source>
        <dbReference type="Proteomes" id="UP001595974"/>
    </source>
</evidence>
<reference evidence="2" key="1">
    <citation type="journal article" date="2019" name="Int. J. Syst. Evol. Microbiol.">
        <title>The Global Catalogue of Microorganisms (GCM) 10K type strain sequencing project: providing services to taxonomists for standard genome sequencing and annotation.</title>
        <authorList>
            <consortium name="The Broad Institute Genomics Platform"/>
            <consortium name="The Broad Institute Genome Sequencing Center for Infectious Disease"/>
            <person name="Wu L."/>
            <person name="Ma J."/>
        </authorList>
    </citation>
    <scope>NUCLEOTIDE SEQUENCE [LARGE SCALE GENOMIC DNA]</scope>
    <source>
        <strain evidence="2">SHR3</strain>
    </source>
</reference>
<dbReference type="Gene3D" id="2.60.120.10">
    <property type="entry name" value="Jelly Rolls"/>
    <property type="match status" value="1"/>
</dbReference>
<keyword evidence="2" id="KW-1185">Reference proteome</keyword>
<comment type="caution">
    <text evidence="1">The sequence shown here is derived from an EMBL/GenBank/DDBJ whole genome shotgun (WGS) entry which is preliminary data.</text>
</comment>
<dbReference type="EMBL" id="JBHSOG010000011">
    <property type="protein sequence ID" value="MFC5768481.1"/>
    <property type="molecule type" value="Genomic_DNA"/>
</dbReference>
<evidence type="ECO:0000313" key="1">
    <source>
        <dbReference type="EMBL" id="MFC5768481.1"/>
    </source>
</evidence>
<dbReference type="RefSeq" id="WP_096450630.1">
    <property type="nucleotide sequence ID" value="NZ_JBHSOG010000011.1"/>
</dbReference>
<protein>
    <recommendedName>
        <fullName evidence="3">Hydroxyquinol 1,2-dioxygenase</fullName>
    </recommendedName>
</protein>
<sequence>MSEFVTRFGAFDSFEKGHIEIIDDDPRNYVFSNVFEVASRAKPYEKIAVAKNLEYVIEAIRAEGTSGWMAASHDEFCIVMDGEVSVEFVKLDGPDAIAPAGKDGTVAVGGAPKGKRMGSIRLRRGHQALLPKGAAYRFSSANPSVMIQQTIVGDLTVQKWAEICYR</sequence>